<dbReference type="Pfam" id="PF00403">
    <property type="entry name" value="HMA"/>
    <property type="match status" value="1"/>
</dbReference>
<accession>A0A1I2FV43</accession>
<proteinExistence type="predicted"/>
<evidence type="ECO:0000256" key="1">
    <source>
        <dbReference type="SAM" id="SignalP"/>
    </source>
</evidence>
<feature type="domain" description="HMA" evidence="2">
    <location>
        <begin position="23"/>
        <end position="89"/>
    </location>
</feature>
<dbReference type="Proteomes" id="UP000181976">
    <property type="component" value="Unassembled WGS sequence"/>
</dbReference>
<dbReference type="PROSITE" id="PS50846">
    <property type="entry name" value="HMA_2"/>
    <property type="match status" value="1"/>
</dbReference>
<keyword evidence="1" id="KW-0732">Signal</keyword>
<sequence length="129" mass="14396">MKRKMLSLLTVFLIGSVAMFAQSKTEKFEVKGKCGMCESRIEKAANSVEGVSKADWDQESMMATVVFDKSKTSVDDIQKAITKVGHDTGKHKASDEAYDKLPGCCKYERMEKKDAHGKKEHNHDGHSCH</sequence>
<evidence type="ECO:0000313" key="3">
    <source>
        <dbReference type="EMBL" id="SFF08301.1"/>
    </source>
</evidence>
<dbReference type="GO" id="GO:0046872">
    <property type="term" value="F:metal ion binding"/>
    <property type="evidence" value="ECO:0007669"/>
    <property type="project" value="InterPro"/>
</dbReference>
<dbReference type="CDD" id="cd00371">
    <property type="entry name" value="HMA"/>
    <property type="match status" value="1"/>
</dbReference>
<dbReference type="AlphaFoldDB" id="A0A1I2FV43"/>
<gene>
    <name evidence="3" type="ORF">SAMN05444380_1355</name>
</gene>
<dbReference type="InterPro" id="IPR036163">
    <property type="entry name" value="HMA_dom_sf"/>
</dbReference>
<dbReference type="InterPro" id="IPR006121">
    <property type="entry name" value="HMA_dom"/>
</dbReference>
<keyword evidence="4" id="KW-1185">Reference proteome</keyword>
<evidence type="ECO:0000259" key="2">
    <source>
        <dbReference type="PROSITE" id="PS50846"/>
    </source>
</evidence>
<dbReference type="SUPFAM" id="SSF55008">
    <property type="entry name" value="HMA, heavy metal-associated domain"/>
    <property type="match status" value="1"/>
</dbReference>
<feature type="signal peptide" evidence="1">
    <location>
        <begin position="1"/>
        <end position="21"/>
    </location>
</feature>
<dbReference type="EMBL" id="FONA01000035">
    <property type="protein sequence ID" value="SFF08301.1"/>
    <property type="molecule type" value="Genomic_DNA"/>
</dbReference>
<dbReference type="STRING" id="385682.SAMN05444380_1355"/>
<evidence type="ECO:0000313" key="4">
    <source>
        <dbReference type="Proteomes" id="UP000181976"/>
    </source>
</evidence>
<dbReference type="InParanoid" id="A0A1I2FV43"/>
<dbReference type="OrthoDB" id="5513217at2"/>
<feature type="chain" id="PRO_5010184008" evidence="1">
    <location>
        <begin position="22"/>
        <end position="129"/>
    </location>
</feature>
<dbReference type="Gene3D" id="3.30.70.100">
    <property type="match status" value="1"/>
</dbReference>
<reference evidence="3 4" key="1">
    <citation type="submission" date="2016-10" db="EMBL/GenBank/DDBJ databases">
        <authorList>
            <person name="de Groot N.N."/>
        </authorList>
    </citation>
    <scope>NUCLEOTIDE SEQUENCE [LARGE SCALE GENOMIC DNA]</scope>
    <source>
        <strain evidence="3 4">DSM 19012</strain>
    </source>
</reference>
<organism evidence="3 4">
    <name type="scientific">Thermophagus xiamenensis</name>
    <dbReference type="NCBI Taxonomy" id="385682"/>
    <lineage>
        <taxon>Bacteria</taxon>
        <taxon>Pseudomonadati</taxon>
        <taxon>Bacteroidota</taxon>
        <taxon>Bacteroidia</taxon>
        <taxon>Marinilabiliales</taxon>
        <taxon>Marinilabiliaceae</taxon>
        <taxon>Thermophagus</taxon>
    </lineage>
</organism>
<dbReference type="eggNOG" id="COG2608">
    <property type="taxonomic scope" value="Bacteria"/>
</dbReference>
<dbReference type="RefSeq" id="WP_010526141.1">
    <property type="nucleotide sequence ID" value="NZ_AFSL01000004.1"/>
</dbReference>
<name>A0A1I2FV43_9BACT</name>
<protein>
    <submittedName>
        <fullName evidence="3">Copper chaperone CopZ</fullName>
    </submittedName>
</protein>